<keyword evidence="2" id="KW-0472">Membrane</keyword>
<dbReference type="GeneID" id="93073253"/>
<dbReference type="Proteomes" id="UP000030905">
    <property type="component" value="Chromosome"/>
</dbReference>
<dbReference type="PANTHER" id="PTHR30501:SF2">
    <property type="entry name" value="UPF0597 PROTEIN YHAM"/>
    <property type="match status" value="1"/>
</dbReference>
<evidence type="ECO:0000313" key="6">
    <source>
        <dbReference type="Proteomes" id="UP000028042"/>
    </source>
</evidence>
<proteinExistence type="inferred from homology"/>
<dbReference type="RefSeq" id="WP_003444609.1">
    <property type="nucleotide sequence ID" value="NZ_ANZB01000005.1"/>
</dbReference>
<feature type="transmembrane region" description="Helical" evidence="2">
    <location>
        <begin position="308"/>
        <end position="333"/>
    </location>
</feature>
<evidence type="ECO:0000313" key="7">
    <source>
        <dbReference type="Proteomes" id="UP000030905"/>
    </source>
</evidence>
<reference evidence="5" key="2">
    <citation type="submission" date="2015-10" db="EMBL/GenBank/DDBJ databases">
        <title>Improved Draft Genome Sequence of Clostridium pasteurianum Strain ATCC 6013 (DSM 525) Using a Hybrid Next-Generation Sequencing Approach.</title>
        <authorList>
            <person name="Pyne M.E."/>
            <person name="Utturkar S.M."/>
            <person name="Brown S.D."/>
            <person name="Moo-Young M."/>
            <person name="Chung D.A."/>
            <person name="Chou P.C."/>
        </authorList>
    </citation>
    <scope>NUCLEOTIDE SEQUENCE</scope>
    <source>
        <strain evidence="5">ATCC 6013</strain>
    </source>
</reference>
<dbReference type="EMBL" id="CP009268">
    <property type="protein sequence ID" value="AJA51145.1"/>
    <property type="molecule type" value="Genomic_DNA"/>
</dbReference>
<evidence type="ECO:0000259" key="3">
    <source>
        <dbReference type="Pfam" id="PF03313"/>
    </source>
</evidence>
<name>A0A0H3J2Y7_CLOPA</name>
<evidence type="ECO:0000313" key="4">
    <source>
        <dbReference type="EMBL" id="AJA51145.1"/>
    </source>
</evidence>
<reference evidence="5 6" key="3">
    <citation type="journal article" name="Genome Announc.">
        <title>Improved Draft Genome Sequence of Clostridium pasteurianum Strain ATCC 6013 (DSM 525) Using a Hybrid Next-Generation Sequencing Approach.</title>
        <authorList>
            <person name="Pyne M.E."/>
            <person name="Utturkar S."/>
            <person name="Brown S.D."/>
            <person name="Moo-Young M."/>
            <person name="Chung D.A."/>
            <person name="Chou C.P."/>
        </authorList>
    </citation>
    <scope>NUCLEOTIDE SEQUENCE [LARGE SCALE GENOMIC DNA]</scope>
    <source>
        <strain evidence="5 6">ATCC 6013</strain>
    </source>
</reference>
<dbReference type="EMBL" id="JPGY02000001">
    <property type="protein sequence ID" value="KRU12847.1"/>
    <property type="molecule type" value="Genomic_DNA"/>
</dbReference>
<accession>A0A0H3J2Y7</accession>
<dbReference type="Pfam" id="PF03313">
    <property type="entry name" value="SDH_alpha"/>
    <property type="match status" value="1"/>
</dbReference>
<keyword evidence="7" id="KW-1185">Reference proteome</keyword>
<dbReference type="KEGG" id="cpat:CLPA_c10570"/>
<dbReference type="eggNOG" id="COG3681">
    <property type="taxonomic scope" value="Bacteria"/>
</dbReference>
<keyword evidence="2" id="KW-0812">Transmembrane</keyword>
<dbReference type="InterPro" id="IPR005130">
    <property type="entry name" value="Ser_deHydtase-like_asu"/>
</dbReference>
<dbReference type="KEGG" id="cpae:CPAST_c10570"/>
<reference evidence="4 7" key="1">
    <citation type="journal article" date="2015" name="Genome Announc.">
        <title>Complete Genome Sequence of the Nitrogen-Fixing and Solvent-Producing Clostridium pasteurianum DSM 525.</title>
        <authorList>
            <person name="Poehlein A."/>
            <person name="Grosse-Honebrink A."/>
            <person name="Zhang Y."/>
            <person name="Minton N.P."/>
            <person name="Daniel R."/>
        </authorList>
    </citation>
    <scope>NUCLEOTIDE SEQUENCE [LARGE SCALE GENOMIC DNA]</scope>
    <source>
        <strain evidence="4">DSM 525</strain>
        <strain evidence="7">DSM 525 / ATCC 6013</strain>
    </source>
</reference>
<protein>
    <recommendedName>
        <fullName evidence="1">UPF0597 protein CLPA_c10570</fullName>
    </recommendedName>
</protein>
<dbReference type="GO" id="GO:0019450">
    <property type="term" value="P:L-cysteine catabolic process to pyruvate"/>
    <property type="evidence" value="ECO:0007669"/>
    <property type="project" value="TreeGrafter"/>
</dbReference>
<dbReference type="AlphaFoldDB" id="A0A0H3J2Y7"/>
<dbReference type="Proteomes" id="UP000028042">
    <property type="component" value="Unassembled WGS sequence"/>
</dbReference>
<feature type="domain" description="Serine dehydratase-like alpha subunit" evidence="3">
    <location>
        <begin position="87"/>
        <end position="421"/>
    </location>
</feature>
<dbReference type="PANTHER" id="PTHR30501">
    <property type="entry name" value="UPF0597 PROTEIN YHAM"/>
    <property type="match status" value="1"/>
</dbReference>
<dbReference type="PIRSF" id="PIRSF006054">
    <property type="entry name" value="UCP006054"/>
    <property type="match status" value="1"/>
</dbReference>
<comment type="similarity">
    <text evidence="1">Belongs to the UPF0597 family.</text>
</comment>
<dbReference type="HAMAP" id="MF_01845">
    <property type="entry name" value="UPF0597"/>
    <property type="match status" value="1"/>
</dbReference>
<evidence type="ECO:0000256" key="1">
    <source>
        <dbReference type="HAMAP-Rule" id="MF_01845"/>
    </source>
</evidence>
<evidence type="ECO:0000313" key="5">
    <source>
        <dbReference type="EMBL" id="KRU12847.1"/>
    </source>
</evidence>
<gene>
    <name evidence="4" type="ORF">CLPA_c10570</name>
    <name evidence="5" type="ORF">CP6013_02095</name>
</gene>
<sequence>MYNTKWDEYIDIIKREAVPAMGCTEPIAIAYASSKASEILGEEPESIEVYASNSILKNAMGVGVPGTGMVGIPIAAAVGCIGGKSSYKLEVLKDLTEDQVLKAKNMVNNNKVQVKLKENIIYIYIEVLLRNKENYSRVIIEKSHLNITFIELNGEVLFKKADGKNDSEDYLKDKEILSIEEIYDFILNVPYEKIKFIRENARLNENISKEGLENDYGHKVGKVLKKYINYNLLKKDIMIDTILRTAAASDARMDGCSLSVLSSCGSGNQGILLSIPIISMGYELEKDEETITRALTMSNLMSIYMHSYLGRLSALCGAVLAGASVSAAITFLLGGNEKHIKQAIQNVYGNITGMVCDGAKNSCALKISTCVFAAITGAMLAMEDISITDKEGIVESEADNTIRNACNIGSIAMQETNNMILDIMLNKKK</sequence>
<evidence type="ECO:0000256" key="2">
    <source>
        <dbReference type="SAM" id="Phobius"/>
    </source>
</evidence>
<keyword evidence="2" id="KW-1133">Transmembrane helix</keyword>
<organism evidence="4 7">
    <name type="scientific">Clostridium pasteurianum DSM 525 = ATCC 6013</name>
    <dbReference type="NCBI Taxonomy" id="1262449"/>
    <lineage>
        <taxon>Bacteria</taxon>
        <taxon>Bacillati</taxon>
        <taxon>Bacillota</taxon>
        <taxon>Clostridia</taxon>
        <taxon>Eubacteriales</taxon>
        <taxon>Clostridiaceae</taxon>
        <taxon>Clostridium</taxon>
    </lineage>
</organism>
<dbReference type="GO" id="GO:0080146">
    <property type="term" value="F:L-cysteine desulfhydrase activity"/>
    <property type="evidence" value="ECO:0007669"/>
    <property type="project" value="TreeGrafter"/>
</dbReference>
<dbReference type="PATRIC" id="fig|1262449.3.peg.1910"/>
<dbReference type="InterPro" id="IPR021144">
    <property type="entry name" value="UPF0597"/>
</dbReference>